<dbReference type="FunFam" id="3.40.50.720:FF:000047">
    <property type="entry name" value="NADP-dependent L-serine/L-allo-threonine dehydrogenase"/>
    <property type="match status" value="1"/>
</dbReference>
<dbReference type="SUPFAM" id="SSF51735">
    <property type="entry name" value="NAD(P)-binding Rossmann-fold domains"/>
    <property type="match status" value="1"/>
</dbReference>
<dbReference type="InterPro" id="IPR002347">
    <property type="entry name" value="SDR_fam"/>
</dbReference>
<dbReference type="Gene3D" id="3.40.50.720">
    <property type="entry name" value="NAD(P)-binding Rossmann-like Domain"/>
    <property type="match status" value="1"/>
</dbReference>
<organism evidence="5 6">
    <name type="scientific">Halopseudomonas phragmitis</name>
    <dbReference type="NCBI Taxonomy" id="1931241"/>
    <lineage>
        <taxon>Bacteria</taxon>
        <taxon>Pseudomonadati</taxon>
        <taxon>Pseudomonadota</taxon>
        <taxon>Gammaproteobacteria</taxon>
        <taxon>Pseudomonadales</taxon>
        <taxon>Pseudomonadaceae</taxon>
        <taxon>Halopseudomonas</taxon>
    </lineage>
</organism>
<evidence type="ECO:0000313" key="5">
    <source>
        <dbReference type="EMBL" id="AQZ95222.1"/>
    </source>
</evidence>
<evidence type="ECO:0000256" key="1">
    <source>
        <dbReference type="ARBA" id="ARBA00006484"/>
    </source>
</evidence>
<dbReference type="EMBL" id="CP020100">
    <property type="protein sequence ID" value="AQZ95222.1"/>
    <property type="molecule type" value="Genomic_DNA"/>
</dbReference>
<dbReference type="PRINTS" id="PR00080">
    <property type="entry name" value="SDRFAMILY"/>
</dbReference>
<dbReference type="SMART" id="SM00822">
    <property type="entry name" value="PKS_KR"/>
    <property type="match status" value="1"/>
</dbReference>
<proteinExistence type="inferred from homology"/>
<evidence type="ECO:0000259" key="4">
    <source>
        <dbReference type="SMART" id="SM00822"/>
    </source>
</evidence>
<dbReference type="RefSeq" id="WP_080050090.1">
    <property type="nucleotide sequence ID" value="NZ_CP020100.1"/>
</dbReference>
<dbReference type="PROSITE" id="PS00061">
    <property type="entry name" value="ADH_SHORT"/>
    <property type="match status" value="1"/>
</dbReference>
<protein>
    <submittedName>
        <fullName evidence="5">Oxidoreductase</fullName>
    </submittedName>
</protein>
<name>A0A1V0B5L6_9GAMM</name>
<keyword evidence="2" id="KW-0560">Oxidoreductase</keyword>
<dbReference type="PANTHER" id="PTHR43115">
    <property type="entry name" value="DEHYDROGENASE/REDUCTASE SDR FAMILY MEMBER 11"/>
    <property type="match status" value="1"/>
</dbReference>
<dbReference type="Pfam" id="PF00106">
    <property type="entry name" value="adh_short"/>
    <property type="match status" value="1"/>
</dbReference>
<evidence type="ECO:0000256" key="3">
    <source>
        <dbReference type="RuleBase" id="RU000363"/>
    </source>
</evidence>
<dbReference type="InterPro" id="IPR020904">
    <property type="entry name" value="Sc_DH/Rdtase_CS"/>
</dbReference>
<dbReference type="GO" id="GO:0016616">
    <property type="term" value="F:oxidoreductase activity, acting on the CH-OH group of donors, NAD or NADP as acceptor"/>
    <property type="evidence" value="ECO:0007669"/>
    <property type="project" value="UniProtKB-ARBA"/>
</dbReference>
<dbReference type="STRING" id="1931241.BVH74_10875"/>
<feature type="domain" description="Ketoreductase" evidence="4">
    <location>
        <begin position="6"/>
        <end position="188"/>
    </location>
</feature>
<dbReference type="InterPro" id="IPR036291">
    <property type="entry name" value="NAD(P)-bd_dom_sf"/>
</dbReference>
<dbReference type="PANTHER" id="PTHR43115:SF4">
    <property type="entry name" value="DEHYDROGENASE_REDUCTASE SDR FAMILY MEMBER 11"/>
    <property type="match status" value="1"/>
</dbReference>
<keyword evidence="6" id="KW-1185">Reference proteome</keyword>
<comment type="similarity">
    <text evidence="1 3">Belongs to the short-chain dehydrogenases/reductases (SDR) family.</text>
</comment>
<accession>A0A1V0B5L6</accession>
<gene>
    <name evidence="5" type="ORF">BVH74_10875</name>
</gene>
<sequence>MELSGKVVVITGASSGIGAATATHLAGLGARVVLGARRAARLEALAADIHQAGGEALWQETDVTNRDQVRALVELAVQRYGRLDVLINNAGLMAVGSIHKLAVDEWERMVDINLKGVLHGVAAALPVFQQQQAGHLINLGSLASHKVAPGGAVYSATKFAVRALTEGLRQECPNIRCSLISPGAIATELPYGSSDERAVRALEQAYQIALPAESVAQTIAWTLAQPAEVDINEIIIRPTVQPF</sequence>
<dbReference type="InterPro" id="IPR057326">
    <property type="entry name" value="KR_dom"/>
</dbReference>
<evidence type="ECO:0000313" key="6">
    <source>
        <dbReference type="Proteomes" id="UP000243488"/>
    </source>
</evidence>
<dbReference type="PRINTS" id="PR00081">
    <property type="entry name" value="GDHRDH"/>
</dbReference>
<dbReference type="AlphaFoldDB" id="A0A1V0B5L6"/>
<evidence type="ECO:0000256" key="2">
    <source>
        <dbReference type="ARBA" id="ARBA00023002"/>
    </source>
</evidence>
<reference evidence="5 6" key="1">
    <citation type="submission" date="2017-03" db="EMBL/GenBank/DDBJ databases">
        <title>Complete genome sequence of the novel DNRA strain Pseudomonas sp. S-6-2 isolated from Chinese polluted river sediment. Journal of Biotechnology.</title>
        <authorList>
            <person name="Li J."/>
            <person name="Xiang F."/>
            <person name="Wang L."/>
            <person name="Xi L."/>
            <person name="Liu J."/>
        </authorList>
    </citation>
    <scope>NUCLEOTIDE SEQUENCE [LARGE SCALE GENOMIC DNA]</scope>
    <source>
        <strain evidence="5 6">S-6-2</strain>
    </source>
</reference>
<dbReference type="KEGG" id="ppha:BVH74_10875"/>
<dbReference type="Proteomes" id="UP000243488">
    <property type="component" value="Chromosome"/>
</dbReference>